<dbReference type="SUPFAM" id="SSF50475">
    <property type="entry name" value="FMN-binding split barrel"/>
    <property type="match status" value="1"/>
</dbReference>
<evidence type="ECO:0000313" key="2">
    <source>
        <dbReference type="EMBL" id="CAH1211376.1"/>
    </source>
</evidence>
<keyword evidence="3" id="KW-1185">Reference proteome</keyword>
<dbReference type="PANTHER" id="PTHR34071">
    <property type="entry name" value="5-NITROIMIDAZOLE ANTIBIOTICS RESISTANCE PROTEIN, NIMA-FAMILY-RELATED PROTEIN-RELATED"/>
    <property type="match status" value="1"/>
</dbReference>
<feature type="compositionally biased region" description="Basic and acidic residues" evidence="1">
    <location>
        <begin position="155"/>
        <end position="168"/>
    </location>
</feature>
<sequence>MFPVRLQKRACTDESKINEFLVQARTGFLGLTDGDLPYVVPLNFVWWKDTIYFHGASEGRKMDILEQNARCCFTISEEYGSITSPIPAHTDTAYMSVMLFGSVELISDLNEATAAMQHMLDKYVPGYYDTPLARSHLDKYRSSLGSRTAVMRLKPDTITAKENERQEDQMYAPGRRISQDKDRE</sequence>
<evidence type="ECO:0000256" key="1">
    <source>
        <dbReference type="SAM" id="MobiDB-lite"/>
    </source>
</evidence>
<feature type="region of interest" description="Disordered" evidence="1">
    <location>
        <begin position="155"/>
        <end position="184"/>
    </location>
</feature>
<name>A0ABM9CGB4_9BACL</name>
<accession>A0ABM9CGB4</accession>
<dbReference type="Gene3D" id="2.30.110.10">
    <property type="entry name" value="Electron Transport, Fmn-binding Protein, Chain A"/>
    <property type="match status" value="1"/>
</dbReference>
<evidence type="ECO:0008006" key="4">
    <source>
        <dbReference type="Google" id="ProtNLM"/>
    </source>
</evidence>
<dbReference type="Pfam" id="PF12900">
    <property type="entry name" value="Pyridox_ox_2"/>
    <property type="match status" value="1"/>
</dbReference>
<dbReference type="Proteomes" id="UP000838686">
    <property type="component" value="Unassembled WGS sequence"/>
</dbReference>
<dbReference type="RefSeq" id="WP_236343717.1">
    <property type="nucleotide sequence ID" value="NZ_CAKMMF010000019.1"/>
</dbReference>
<dbReference type="InterPro" id="IPR024747">
    <property type="entry name" value="Pyridox_Oxase-rel"/>
</dbReference>
<reference evidence="2" key="1">
    <citation type="submission" date="2022-01" db="EMBL/GenBank/DDBJ databases">
        <authorList>
            <person name="Criscuolo A."/>
        </authorList>
    </citation>
    <scope>NUCLEOTIDE SEQUENCE</scope>
    <source>
        <strain evidence="2">CIP111893</strain>
    </source>
</reference>
<comment type="caution">
    <text evidence="2">The sequence shown here is derived from an EMBL/GenBank/DDBJ whole genome shotgun (WGS) entry which is preliminary data.</text>
</comment>
<gene>
    <name evidence="2" type="ORF">PAECIP111893_03384</name>
</gene>
<proteinExistence type="predicted"/>
<organism evidence="2 3">
    <name type="scientific">Paenibacillus plantiphilus</name>
    <dbReference type="NCBI Taxonomy" id="2905650"/>
    <lineage>
        <taxon>Bacteria</taxon>
        <taxon>Bacillati</taxon>
        <taxon>Bacillota</taxon>
        <taxon>Bacilli</taxon>
        <taxon>Bacillales</taxon>
        <taxon>Paenibacillaceae</taxon>
        <taxon>Paenibacillus</taxon>
    </lineage>
</organism>
<protein>
    <recommendedName>
        <fullName evidence="4">Pyridoxamine 5-phosphate oxidase</fullName>
    </recommendedName>
</protein>
<dbReference type="EMBL" id="CAKMMF010000019">
    <property type="protein sequence ID" value="CAH1211376.1"/>
    <property type="molecule type" value="Genomic_DNA"/>
</dbReference>
<dbReference type="PANTHER" id="PTHR34071:SF2">
    <property type="entry name" value="FLAVIN-NUCLEOTIDE-BINDING PROTEIN"/>
    <property type="match status" value="1"/>
</dbReference>
<dbReference type="InterPro" id="IPR012349">
    <property type="entry name" value="Split_barrel_FMN-bd"/>
</dbReference>
<evidence type="ECO:0000313" key="3">
    <source>
        <dbReference type="Proteomes" id="UP000838686"/>
    </source>
</evidence>